<dbReference type="EMBL" id="CP110257">
    <property type="protein sequence ID" value="UZD56271.1"/>
    <property type="molecule type" value="Genomic_DNA"/>
</dbReference>
<evidence type="ECO:0008006" key="4">
    <source>
        <dbReference type="Google" id="ProtNLM"/>
    </source>
</evidence>
<evidence type="ECO:0000313" key="3">
    <source>
        <dbReference type="Proteomes" id="UP001163266"/>
    </source>
</evidence>
<proteinExistence type="predicted"/>
<accession>A0ABY6MWB0</accession>
<sequence length="129" mass="13608">MIRRARSTLARWATWLACLLVWQAAMPVLAAAAARAQGQPLVEVCTVYGVRLIAPAAGNDDSQDPAPDSGSWSDPCPLSVLVLAPPSAPLTRAAPQAGPGEYRLHSCPTQTLDRVRAWMAGRQQGPPAA</sequence>
<reference evidence="2" key="1">
    <citation type="submission" date="2022-10" db="EMBL/GenBank/DDBJ databases">
        <title>Complete genome sequence of Schlegelella aquatica LMG 23380.</title>
        <authorList>
            <person name="Musilova J."/>
            <person name="Kourilova X."/>
            <person name="Bezdicek M."/>
            <person name="Hermankova K."/>
            <person name="Obruca S."/>
            <person name="Sedlar K."/>
        </authorList>
    </citation>
    <scope>NUCLEOTIDE SEQUENCE</scope>
    <source>
        <strain evidence="2">LMG 23380</strain>
    </source>
</reference>
<organism evidence="2 3">
    <name type="scientific">Caldimonas aquatica</name>
    <dbReference type="NCBI Taxonomy" id="376175"/>
    <lineage>
        <taxon>Bacteria</taxon>
        <taxon>Pseudomonadati</taxon>
        <taxon>Pseudomonadota</taxon>
        <taxon>Betaproteobacteria</taxon>
        <taxon>Burkholderiales</taxon>
        <taxon>Sphaerotilaceae</taxon>
        <taxon>Caldimonas</taxon>
    </lineage>
</organism>
<evidence type="ECO:0000256" key="1">
    <source>
        <dbReference type="SAM" id="SignalP"/>
    </source>
</evidence>
<dbReference type="Proteomes" id="UP001163266">
    <property type="component" value="Chromosome"/>
</dbReference>
<protein>
    <recommendedName>
        <fullName evidence="4">Secreted protein</fullName>
    </recommendedName>
</protein>
<feature type="chain" id="PRO_5045229106" description="Secreted protein" evidence="1">
    <location>
        <begin position="31"/>
        <end position="129"/>
    </location>
</feature>
<dbReference type="RefSeq" id="WP_264894195.1">
    <property type="nucleotide sequence ID" value="NZ_CP110257.1"/>
</dbReference>
<evidence type="ECO:0000313" key="2">
    <source>
        <dbReference type="EMBL" id="UZD56271.1"/>
    </source>
</evidence>
<gene>
    <name evidence="2" type="ORF">OMP39_06805</name>
</gene>
<feature type="signal peptide" evidence="1">
    <location>
        <begin position="1"/>
        <end position="30"/>
    </location>
</feature>
<keyword evidence="1" id="KW-0732">Signal</keyword>
<name>A0ABY6MWB0_9BURK</name>
<keyword evidence="3" id="KW-1185">Reference proteome</keyword>